<accession>A0A2P5BGJ1</accession>
<proteinExistence type="predicted"/>
<feature type="compositionally biased region" description="Basic residues" evidence="1">
    <location>
        <begin position="1"/>
        <end position="20"/>
    </location>
</feature>
<evidence type="ECO:0000256" key="1">
    <source>
        <dbReference type="SAM" id="MobiDB-lite"/>
    </source>
</evidence>
<sequence>MSVTVKHQHWASGRTRHRVSGHPESQVRRASIPLLPDTPRELSGGLACFAYELLLDDHGDHVLQVIDPLELFLEVVLGEISYFCHLPDIEHLYDHKQSNSRTHPMGLLMILLSRGLIATSNMLGHVCSSIDIIHELFSRSPPGFTLNRADDIATPDSFWVVVQHGSTLRSHQ</sequence>
<gene>
    <name evidence="2" type="ORF">TorRG33x02_321920</name>
</gene>
<keyword evidence="3" id="KW-1185">Reference proteome</keyword>
<dbReference type="InParanoid" id="A0A2P5BGJ1"/>
<evidence type="ECO:0000313" key="2">
    <source>
        <dbReference type="EMBL" id="PON47907.1"/>
    </source>
</evidence>
<reference evidence="3" key="1">
    <citation type="submission" date="2016-06" db="EMBL/GenBank/DDBJ databases">
        <title>Parallel loss of symbiosis genes in relatives of nitrogen-fixing non-legume Parasponia.</title>
        <authorList>
            <person name="Van Velzen R."/>
            <person name="Holmer R."/>
            <person name="Bu F."/>
            <person name="Rutten L."/>
            <person name="Van Zeijl A."/>
            <person name="Liu W."/>
            <person name="Santuari L."/>
            <person name="Cao Q."/>
            <person name="Sharma T."/>
            <person name="Shen D."/>
            <person name="Roswanjaya Y."/>
            <person name="Wardhani T."/>
            <person name="Kalhor M.S."/>
            <person name="Jansen J."/>
            <person name="Van den Hoogen J."/>
            <person name="Gungor B."/>
            <person name="Hartog M."/>
            <person name="Hontelez J."/>
            <person name="Verver J."/>
            <person name="Yang W.-C."/>
            <person name="Schijlen E."/>
            <person name="Repin R."/>
            <person name="Schilthuizen M."/>
            <person name="Schranz E."/>
            <person name="Heidstra R."/>
            <person name="Miyata K."/>
            <person name="Fedorova E."/>
            <person name="Kohlen W."/>
            <person name="Bisseling T."/>
            <person name="Smit S."/>
            <person name="Geurts R."/>
        </authorList>
    </citation>
    <scope>NUCLEOTIDE SEQUENCE [LARGE SCALE GENOMIC DNA]</scope>
    <source>
        <strain evidence="3">cv. RG33-2</strain>
    </source>
</reference>
<evidence type="ECO:0000313" key="3">
    <source>
        <dbReference type="Proteomes" id="UP000237000"/>
    </source>
</evidence>
<comment type="caution">
    <text evidence="2">The sequence shown here is derived from an EMBL/GenBank/DDBJ whole genome shotgun (WGS) entry which is preliminary data.</text>
</comment>
<dbReference type="Proteomes" id="UP000237000">
    <property type="component" value="Unassembled WGS sequence"/>
</dbReference>
<dbReference type="AlphaFoldDB" id="A0A2P5BGJ1"/>
<protein>
    <submittedName>
        <fullName evidence="2">Uncharacterized protein</fullName>
    </submittedName>
</protein>
<organism evidence="2 3">
    <name type="scientific">Trema orientale</name>
    <name type="common">Charcoal tree</name>
    <name type="synonym">Celtis orientalis</name>
    <dbReference type="NCBI Taxonomy" id="63057"/>
    <lineage>
        <taxon>Eukaryota</taxon>
        <taxon>Viridiplantae</taxon>
        <taxon>Streptophyta</taxon>
        <taxon>Embryophyta</taxon>
        <taxon>Tracheophyta</taxon>
        <taxon>Spermatophyta</taxon>
        <taxon>Magnoliopsida</taxon>
        <taxon>eudicotyledons</taxon>
        <taxon>Gunneridae</taxon>
        <taxon>Pentapetalae</taxon>
        <taxon>rosids</taxon>
        <taxon>fabids</taxon>
        <taxon>Rosales</taxon>
        <taxon>Cannabaceae</taxon>
        <taxon>Trema</taxon>
    </lineage>
</organism>
<dbReference type="EMBL" id="JXTC01000526">
    <property type="protein sequence ID" value="PON47907.1"/>
    <property type="molecule type" value="Genomic_DNA"/>
</dbReference>
<name>A0A2P5BGJ1_TREOI</name>
<feature type="region of interest" description="Disordered" evidence="1">
    <location>
        <begin position="1"/>
        <end position="30"/>
    </location>
</feature>